<evidence type="ECO:0000256" key="1">
    <source>
        <dbReference type="PROSITE-ProRule" id="PRU00339"/>
    </source>
</evidence>
<dbReference type="SMART" id="SM00028">
    <property type="entry name" value="TPR"/>
    <property type="match status" value="1"/>
</dbReference>
<dbReference type="eggNOG" id="COG0457">
    <property type="taxonomic scope" value="Bacteria"/>
</dbReference>
<gene>
    <name evidence="3" type="ordered locus">Sulku_1940</name>
</gene>
<evidence type="ECO:0000313" key="4">
    <source>
        <dbReference type="Proteomes" id="UP000008721"/>
    </source>
</evidence>
<dbReference type="PROSITE" id="PS50293">
    <property type="entry name" value="TPR_REGION"/>
    <property type="match status" value="1"/>
</dbReference>
<dbReference type="InterPro" id="IPR011990">
    <property type="entry name" value="TPR-like_helical_dom_sf"/>
</dbReference>
<organism evidence="3 4">
    <name type="scientific">Sulfuricurvum kujiense (strain ATCC BAA-921 / DSM 16994 / JCM 11577 / YK-1)</name>
    <dbReference type="NCBI Taxonomy" id="709032"/>
    <lineage>
        <taxon>Bacteria</taxon>
        <taxon>Pseudomonadati</taxon>
        <taxon>Campylobacterota</taxon>
        <taxon>Epsilonproteobacteria</taxon>
        <taxon>Campylobacterales</taxon>
        <taxon>Sulfurimonadaceae</taxon>
        <taxon>Sulfuricurvum</taxon>
    </lineage>
</organism>
<dbReference type="Gene3D" id="1.25.40.10">
    <property type="entry name" value="Tetratricopeptide repeat domain"/>
    <property type="match status" value="1"/>
</dbReference>
<dbReference type="PROSITE" id="PS50005">
    <property type="entry name" value="TPR"/>
    <property type="match status" value="1"/>
</dbReference>
<dbReference type="RefSeq" id="WP_013460797.1">
    <property type="nucleotide sequence ID" value="NC_014762.1"/>
</dbReference>
<sequence length="263" mass="29447">MKTLFKAVCLASLLLTSLIADDRFEEGRRYFIRGIAAIEMAKSDKELSGAAEQFAKATEIAPELSAAWYNLGSVQSKLGRYKEAMYSYQRYLDLNPKAEDAPKIRDEIIKLEYRMEQAAKVTSLAGTWIGHNGWGYTLEMSGNHLKLTANRSPDDDDVISTYTLVGKVPVSAQLTEIFDLEISGVDLSGKWSRNGFQADKCTIPPDGGDVTGEIFYDQNKIVLRYTRTKYSAATQVSVFDDFCINVKVTDRKSIEDTFVKQTK</sequence>
<dbReference type="STRING" id="709032.Sulku_1940"/>
<feature type="chain" id="PRO_5003190163" evidence="2">
    <location>
        <begin position="21"/>
        <end position="263"/>
    </location>
</feature>
<dbReference type="EMBL" id="CP002355">
    <property type="protein sequence ID" value="ADR34600.1"/>
    <property type="molecule type" value="Genomic_DNA"/>
</dbReference>
<keyword evidence="1" id="KW-0802">TPR repeat</keyword>
<evidence type="ECO:0000256" key="2">
    <source>
        <dbReference type="SAM" id="SignalP"/>
    </source>
</evidence>
<proteinExistence type="predicted"/>
<keyword evidence="2" id="KW-0732">Signal</keyword>
<keyword evidence="4" id="KW-1185">Reference proteome</keyword>
<feature type="repeat" description="TPR" evidence="1">
    <location>
        <begin position="65"/>
        <end position="98"/>
    </location>
</feature>
<evidence type="ECO:0000313" key="3">
    <source>
        <dbReference type="EMBL" id="ADR34600.1"/>
    </source>
</evidence>
<feature type="signal peptide" evidence="2">
    <location>
        <begin position="1"/>
        <end position="20"/>
    </location>
</feature>
<dbReference type="AlphaFoldDB" id="E4U243"/>
<accession>E4U243</accession>
<dbReference type="OrthoDB" id="5488137at2"/>
<protein>
    <submittedName>
        <fullName evidence="3">Tetratricopeptide TPR_1 repeat-containing protein</fullName>
    </submittedName>
</protein>
<dbReference type="HOGENOM" id="CLU_1057385_0_0_7"/>
<dbReference type="SUPFAM" id="SSF48452">
    <property type="entry name" value="TPR-like"/>
    <property type="match status" value="1"/>
</dbReference>
<dbReference type="InterPro" id="IPR019734">
    <property type="entry name" value="TPR_rpt"/>
</dbReference>
<reference evidence="3 4" key="1">
    <citation type="journal article" date="2012" name="Stand. Genomic Sci.">
        <title>Complete genome sequence of the sulfur compounds oxidizing chemolithoautotroph Sulfuricurvum kujiense type strain (YK-1(T)).</title>
        <authorList>
            <person name="Han C."/>
            <person name="Kotsyurbenko O."/>
            <person name="Chertkov O."/>
            <person name="Held B."/>
            <person name="Lapidus A."/>
            <person name="Nolan M."/>
            <person name="Lucas S."/>
            <person name="Hammon N."/>
            <person name="Deshpande S."/>
            <person name="Cheng J.F."/>
            <person name="Tapia R."/>
            <person name="Goodwin L.A."/>
            <person name="Pitluck S."/>
            <person name="Liolios K."/>
            <person name="Pagani I."/>
            <person name="Ivanova N."/>
            <person name="Mavromatis K."/>
            <person name="Mikhailova N."/>
            <person name="Pati A."/>
            <person name="Chen A."/>
            <person name="Palaniappan K."/>
            <person name="Land M."/>
            <person name="Hauser L."/>
            <person name="Chang Y.J."/>
            <person name="Jeffries C.D."/>
            <person name="Brambilla E.M."/>
            <person name="Rohde M."/>
            <person name="Spring S."/>
            <person name="Sikorski J."/>
            <person name="Goker M."/>
            <person name="Woyke T."/>
            <person name="Bristow J."/>
            <person name="Eisen J.A."/>
            <person name="Markowitz V."/>
            <person name="Hugenholtz P."/>
            <person name="Kyrpides N.C."/>
            <person name="Klenk H.P."/>
            <person name="Detter J.C."/>
        </authorList>
    </citation>
    <scope>NUCLEOTIDE SEQUENCE [LARGE SCALE GENOMIC DNA]</scope>
    <source>
        <strain evidence="4">ATCC BAA-921 / DSM 16994 / JCM 11577 / YK-1</strain>
    </source>
</reference>
<dbReference type="Pfam" id="PF00515">
    <property type="entry name" value="TPR_1"/>
    <property type="match status" value="1"/>
</dbReference>
<dbReference type="KEGG" id="sku:Sulku_1940"/>
<name>E4U243_SULKY</name>
<dbReference type="Proteomes" id="UP000008721">
    <property type="component" value="Chromosome"/>
</dbReference>